<dbReference type="Gene3D" id="3.30.360.10">
    <property type="entry name" value="Dihydrodipicolinate Reductase, domain 2"/>
    <property type="match status" value="1"/>
</dbReference>
<evidence type="ECO:0000256" key="1">
    <source>
        <dbReference type="SAM" id="MobiDB-lite"/>
    </source>
</evidence>
<protein>
    <submittedName>
        <fullName evidence="4">Gfo/Idh/MocA family oxidoreductase</fullName>
    </submittedName>
</protein>
<dbReference type="PANTHER" id="PTHR43818">
    <property type="entry name" value="BCDNA.GH03377"/>
    <property type="match status" value="1"/>
</dbReference>
<reference evidence="4 5" key="1">
    <citation type="submission" date="2020-02" db="EMBL/GenBank/DDBJ databases">
        <title>Draft genome sequence of two Spirosoma agri KCTC 52727 and Spirosoma terrae KCTC 52035.</title>
        <authorList>
            <person name="Rojas J."/>
            <person name="Ambika Manirajan B."/>
            <person name="Ratering S."/>
            <person name="Suarez C."/>
            <person name="Schnell S."/>
        </authorList>
    </citation>
    <scope>NUCLEOTIDE SEQUENCE [LARGE SCALE GENOMIC DNA]</scope>
    <source>
        <strain evidence="4 5">KCTC 52727</strain>
    </source>
</reference>
<feature type="domain" description="Gfo/Idh/MocA-like oxidoreductase N-terminal" evidence="2">
    <location>
        <begin position="59"/>
        <end position="179"/>
    </location>
</feature>
<dbReference type="InterPro" id="IPR036291">
    <property type="entry name" value="NAD(P)-bd_dom_sf"/>
</dbReference>
<dbReference type="PANTHER" id="PTHR43818:SF10">
    <property type="entry name" value="NADH-DEPENDENT DEHYDROGENASE-RELATED"/>
    <property type="match status" value="1"/>
</dbReference>
<dbReference type="AlphaFoldDB" id="A0A6M0IM24"/>
<dbReference type="InterPro" id="IPR000683">
    <property type="entry name" value="Gfo/Idh/MocA-like_OxRdtase_N"/>
</dbReference>
<comment type="caution">
    <text evidence="4">The sequence shown here is derived from an EMBL/GenBank/DDBJ whole genome shotgun (WGS) entry which is preliminary data.</text>
</comment>
<dbReference type="EMBL" id="JAAGNZ010000002">
    <property type="protein sequence ID" value="NEU69389.1"/>
    <property type="molecule type" value="Genomic_DNA"/>
</dbReference>
<feature type="domain" description="Gfo/Idh/MocA-like oxidoreductase bacterial type C-terminal" evidence="3">
    <location>
        <begin position="225"/>
        <end position="278"/>
    </location>
</feature>
<dbReference type="RefSeq" id="WP_164041851.1">
    <property type="nucleotide sequence ID" value="NZ_JAAGNZ010000002.1"/>
</dbReference>
<dbReference type="Proteomes" id="UP000477386">
    <property type="component" value="Unassembled WGS sequence"/>
</dbReference>
<dbReference type="Pfam" id="PF19051">
    <property type="entry name" value="GFO_IDH_MocA_C2"/>
    <property type="match status" value="1"/>
</dbReference>
<keyword evidence="5" id="KW-1185">Reference proteome</keyword>
<evidence type="ECO:0000259" key="3">
    <source>
        <dbReference type="Pfam" id="PF19051"/>
    </source>
</evidence>
<gene>
    <name evidence="4" type="ORF">GK091_21055</name>
</gene>
<dbReference type="InterPro" id="IPR050463">
    <property type="entry name" value="Gfo/Idh/MocA_oxidrdct_glycsds"/>
</dbReference>
<feature type="region of interest" description="Disordered" evidence="1">
    <location>
        <begin position="1"/>
        <end position="21"/>
    </location>
</feature>
<dbReference type="SUPFAM" id="SSF55347">
    <property type="entry name" value="Glyceraldehyde-3-phosphate dehydrogenase-like, C-terminal domain"/>
    <property type="match status" value="1"/>
</dbReference>
<dbReference type="GO" id="GO:0000166">
    <property type="term" value="F:nucleotide binding"/>
    <property type="evidence" value="ECO:0007669"/>
    <property type="project" value="InterPro"/>
</dbReference>
<accession>A0A6M0IM24</accession>
<dbReference type="Pfam" id="PF01408">
    <property type="entry name" value="GFO_IDH_MocA"/>
    <property type="match status" value="1"/>
</dbReference>
<evidence type="ECO:0000313" key="4">
    <source>
        <dbReference type="EMBL" id="NEU69389.1"/>
    </source>
</evidence>
<dbReference type="SUPFAM" id="SSF51735">
    <property type="entry name" value="NAD(P)-binding Rossmann-fold domains"/>
    <property type="match status" value="1"/>
</dbReference>
<sequence length="504" mass="55367">MNQPDNSTPGPNSPTSDKAVTSRRQFIQAGALAATSFLIVPRHVLGGKGFIAPSDKLNIAGVGIGGKGFGDVNNSFNNGANNVSALCDVDWGLPRVKEIFGKFPNAKRYKDFREMLDKEGKNIDAVTVSTADHTHAIVAMAAMQRGKHVYVQKPMTHNIYEARMLTEAARKYKVVTQMGNQGSSNPQQKQMVEWYDKGLLGTVHTVHLWTNRPVWPQGIPVPTPASETPVDLDWDLWLGPAQKVGYTPAYHPFKWRGWWNFGAGALGDIGCHIMDVPFRVLGLGYPTEVETSVGAVFLKDWTPEYIPEGCPPSSRVELKFPASSKNKSAVTMTWADGGIRPFRPEMLPAGEPFPENGENGVFLIGDKGMIACGMYGDDPKFYSKSGQKLEAAPKPKSGPNGVALPENGHQVYWTEACKAGFNSKEHKALTSSFDFAGPLTESVLMGNLAIRSYMVRSPKADGKGFNYTGRKQLTWDGKNMKITNFDEANQFVKREYREGWSLNA</sequence>
<evidence type="ECO:0000259" key="2">
    <source>
        <dbReference type="Pfam" id="PF01408"/>
    </source>
</evidence>
<organism evidence="4 5">
    <name type="scientific">Spirosoma agri</name>
    <dbReference type="NCBI Taxonomy" id="1987381"/>
    <lineage>
        <taxon>Bacteria</taxon>
        <taxon>Pseudomonadati</taxon>
        <taxon>Bacteroidota</taxon>
        <taxon>Cytophagia</taxon>
        <taxon>Cytophagales</taxon>
        <taxon>Cytophagaceae</taxon>
        <taxon>Spirosoma</taxon>
    </lineage>
</organism>
<name>A0A6M0IM24_9BACT</name>
<proteinExistence type="predicted"/>
<dbReference type="InterPro" id="IPR043906">
    <property type="entry name" value="Gfo/Idh/MocA_OxRdtase_bact_C"/>
</dbReference>
<evidence type="ECO:0000313" key="5">
    <source>
        <dbReference type="Proteomes" id="UP000477386"/>
    </source>
</evidence>
<dbReference type="Gene3D" id="3.40.50.720">
    <property type="entry name" value="NAD(P)-binding Rossmann-like Domain"/>
    <property type="match status" value="1"/>
</dbReference>